<comment type="caution">
    <text evidence="2">The sequence shown here is derived from an EMBL/GenBank/DDBJ whole genome shotgun (WGS) entry which is preliminary data.</text>
</comment>
<evidence type="ECO:0000313" key="2">
    <source>
        <dbReference type="EMBL" id="KAL3272445.1"/>
    </source>
</evidence>
<dbReference type="Pfam" id="PF06218">
    <property type="entry name" value="NPR2"/>
    <property type="match status" value="1"/>
</dbReference>
<dbReference type="PANTHER" id="PTHR12991">
    <property type="entry name" value="NITROGEN PERMEASE REGULATOR 2/TUMOR SUPPRESSOR CANDIDATE 4"/>
    <property type="match status" value="1"/>
</dbReference>
<dbReference type="Proteomes" id="UP001516400">
    <property type="component" value="Unassembled WGS sequence"/>
</dbReference>
<evidence type="ECO:0000256" key="1">
    <source>
        <dbReference type="ARBA" id="ARBA00008433"/>
    </source>
</evidence>
<reference evidence="2 3" key="1">
    <citation type="journal article" date="2021" name="BMC Biol.">
        <title>Horizontally acquired antibacterial genes associated with adaptive radiation of ladybird beetles.</title>
        <authorList>
            <person name="Li H.S."/>
            <person name="Tang X.F."/>
            <person name="Huang Y.H."/>
            <person name="Xu Z.Y."/>
            <person name="Chen M.L."/>
            <person name="Du X.Y."/>
            <person name="Qiu B.Y."/>
            <person name="Chen P.T."/>
            <person name="Zhang W."/>
            <person name="Slipinski A."/>
            <person name="Escalona H.E."/>
            <person name="Waterhouse R.M."/>
            <person name="Zwick A."/>
            <person name="Pang H."/>
        </authorList>
    </citation>
    <scope>NUCLEOTIDE SEQUENCE [LARGE SCALE GENOMIC DNA]</scope>
    <source>
        <strain evidence="2">SYSU2018</strain>
    </source>
</reference>
<dbReference type="EMBL" id="JABFTP020000062">
    <property type="protein sequence ID" value="KAL3272445.1"/>
    <property type="molecule type" value="Genomic_DNA"/>
</dbReference>
<keyword evidence="3" id="KW-1185">Reference proteome</keyword>
<dbReference type="AlphaFoldDB" id="A0ABD2N139"/>
<comment type="similarity">
    <text evidence="1">Belongs to the NPR2 family.</text>
</comment>
<name>A0ABD2N139_9CUCU</name>
<protein>
    <submittedName>
        <fullName evidence="2">Uncharacterized protein</fullName>
    </submittedName>
</protein>
<evidence type="ECO:0000313" key="3">
    <source>
        <dbReference type="Proteomes" id="UP001516400"/>
    </source>
</evidence>
<accession>A0ABD2N139</accession>
<gene>
    <name evidence="2" type="ORF">HHI36_013925</name>
</gene>
<dbReference type="PANTHER" id="PTHR12991:SF10">
    <property type="entry name" value="GATOR COMPLEX PROTEIN NPRL2"/>
    <property type="match status" value="1"/>
</dbReference>
<sequence length="141" mass="16393">MQIVDFPDYTKYKFDGFGEEGPVRCIFFCEFHPTAGPIISCAEPENYICKELFDSISVYIITKAELQRSTITVTLPDHKILGFPIRIDDKKYARNAFLFNLCFICDSNTRTVHYEPVVTKLSDYLTAMEFENSFYLKKIKL</sequence>
<dbReference type="InterPro" id="IPR009348">
    <property type="entry name" value="NPR2-like"/>
</dbReference>
<organism evidence="2 3">
    <name type="scientific">Cryptolaemus montrouzieri</name>
    <dbReference type="NCBI Taxonomy" id="559131"/>
    <lineage>
        <taxon>Eukaryota</taxon>
        <taxon>Metazoa</taxon>
        <taxon>Ecdysozoa</taxon>
        <taxon>Arthropoda</taxon>
        <taxon>Hexapoda</taxon>
        <taxon>Insecta</taxon>
        <taxon>Pterygota</taxon>
        <taxon>Neoptera</taxon>
        <taxon>Endopterygota</taxon>
        <taxon>Coleoptera</taxon>
        <taxon>Polyphaga</taxon>
        <taxon>Cucujiformia</taxon>
        <taxon>Coccinelloidea</taxon>
        <taxon>Coccinellidae</taxon>
        <taxon>Scymninae</taxon>
        <taxon>Scymnini</taxon>
        <taxon>Cryptolaemus</taxon>
    </lineage>
</organism>
<proteinExistence type="inferred from homology"/>
<dbReference type="GO" id="GO:1904262">
    <property type="term" value="P:negative regulation of TORC1 signaling"/>
    <property type="evidence" value="ECO:0007669"/>
    <property type="project" value="UniProtKB-ARBA"/>
</dbReference>